<comment type="caution">
    <text evidence="3">The sequence shown here is derived from an EMBL/GenBank/DDBJ whole genome shotgun (WGS) entry which is preliminary data.</text>
</comment>
<sequence length="111" mass="12271">MPFVVHCIDRPDAGDLRQRTRAEHLEYMIANGDRVAFGGPLQDDDGTKVIGSLMVLSFDTRAEVDAFLGAEPYARAGLFAELSVSRLRQMVPENPPGLLMRELEREQAALA</sequence>
<dbReference type="Pfam" id="PF03795">
    <property type="entry name" value="YCII"/>
    <property type="match status" value="1"/>
</dbReference>
<dbReference type="EMBL" id="QAYG01000001">
    <property type="protein sequence ID" value="PTW62566.1"/>
    <property type="molecule type" value="Genomic_DNA"/>
</dbReference>
<comment type="similarity">
    <text evidence="1">Belongs to the YciI family.</text>
</comment>
<dbReference type="Gene3D" id="3.30.70.1060">
    <property type="entry name" value="Dimeric alpha+beta barrel"/>
    <property type="match status" value="1"/>
</dbReference>
<dbReference type="OrthoDB" id="2293521at2"/>
<dbReference type="RefSeq" id="WP_107988117.1">
    <property type="nucleotide sequence ID" value="NZ_QAYG01000001.1"/>
</dbReference>
<evidence type="ECO:0000313" key="4">
    <source>
        <dbReference type="Proteomes" id="UP000244081"/>
    </source>
</evidence>
<proteinExistence type="inferred from homology"/>
<gene>
    <name evidence="3" type="ORF">C8N35_101612</name>
</gene>
<dbReference type="PANTHER" id="PTHR33606">
    <property type="entry name" value="PROTEIN YCII"/>
    <property type="match status" value="1"/>
</dbReference>
<dbReference type="SUPFAM" id="SSF54909">
    <property type="entry name" value="Dimeric alpha+beta barrel"/>
    <property type="match status" value="1"/>
</dbReference>
<feature type="domain" description="YCII-related" evidence="2">
    <location>
        <begin position="1"/>
        <end position="86"/>
    </location>
</feature>
<evidence type="ECO:0000259" key="2">
    <source>
        <dbReference type="Pfam" id="PF03795"/>
    </source>
</evidence>
<keyword evidence="4" id="KW-1185">Reference proteome</keyword>
<reference evidence="3 4" key="1">
    <citation type="submission" date="2018-04" db="EMBL/GenBank/DDBJ databases">
        <title>Genomic Encyclopedia of Archaeal and Bacterial Type Strains, Phase II (KMG-II): from individual species to whole genera.</title>
        <authorList>
            <person name="Goeker M."/>
        </authorList>
    </citation>
    <scope>NUCLEOTIDE SEQUENCE [LARGE SCALE GENOMIC DNA]</scope>
    <source>
        <strain evidence="3 4">DSM 23382</strain>
    </source>
</reference>
<dbReference type="InterPro" id="IPR011008">
    <property type="entry name" value="Dimeric_a/b-barrel"/>
</dbReference>
<evidence type="ECO:0000256" key="1">
    <source>
        <dbReference type="ARBA" id="ARBA00007689"/>
    </source>
</evidence>
<dbReference type="InterPro" id="IPR005545">
    <property type="entry name" value="YCII"/>
</dbReference>
<dbReference type="Proteomes" id="UP000244081">
    <property type="component" value="Unassembled WGS sequence"/>
</dbReference>
<dbReference type="InterPro" id="IPR051807">
    <property type="entry name" value="Sec-metab_biosynth-assoc"/>
</dbReference>
<name>A0A2T5VFR6_9HYPH</name>
<evidence type="ECO:0000313" key="3">
    <source>
        <dbReference type="EMBL" id="PTW62566.1"/>
    </source>
</evidence>
<dbReference type="AlphaFoldDB" id="A0A2T5VFR6"/>
<accession>A0A2T5VFR6</accession>
<dbReference type="PANTHER" id="PTHR33606:SF3">
    <property type="entry name" value="PROTEIN YCII"/>
    <property type="match status" value="1"/>
</dbReference>
<organism evidence="3 4">
    <name type="scientific">Breoghania corrubedonensis</name>
    <dbReference type="NCBI Taxonomy" id="665038"/>
    <lineage>
        <taxon>Bacteria</taxon>
        <taxon>Pseudomonadati</taxon>
        <taxon>Pseudomonadota</taxon>
        <taxon>Alphaproteobacteria</taxon>
        <taxon>Hyphomicrobiales</taxon>
        <taxon>Stappiaceae</taxon>
        <taxon>Breoghania</taxon>
    </lineage>
</organism>
<protein>
    <recommendedName>
        <fullName evidence="2">YCII-related domain-containing protein</fullName>
    </recommendedName>
</protein>